<dbReference type="AlphaFoldDB" id="A0A3M8AGU5"/>
<dbReference type="Gene3D" id="1.10.8.10">
    <property type="entry name" value="DNA helicase RuvA subunit, C-terminal domain"/>
    <property type="match status" value="1"/>
</dbReference>
<protein>
    <recommendedName>
        <fullName evidence="6">Holliday junction branch migration complex subunit RuvA</fullName>
    </recommendedName>
</protein>
<dbReference type="InterPro" id="IPR036267">
    <property type="entry name" value="RuvA_C_sf"/>
</dbReference>
<keyword evidence="9" id="KW-1185">Reference proteome</keyword>
<evidence type="ECO:0000259" key="7">
    <source>
        <dbReference type="SMART" id="SM00278"/>
    </source>
</evidence>
<dbReference type="RefSeq" id="WP_122936325.1">
    <property type="nucleotide sequence ID" value="NZ_JBHSNT010000056.1"/>
</dbReference>
<evidence type="ECO:0000313" key="8">
    <source>
        <dbReference type="EMBL" id="RNB50436.1"/>
    </source>
</evidence>
<name>A0A3M8AGU5_9MICO</name>
<keyword evidence="2 6" id="KW-0227">DNA damage</keyword>
<dbReference type="Gene3D" id="1.10.150.20">
    <property type="entry name" value="5' to 3' exonuclease, C-terminal subdomain"/>
    <property type="match status" value="1"/>
</dbReference>
<evidence type="ECO:0000256" key="2">
    <source>
        <dbReference type="ARBA" id="ARBA00022763"/>
    </source>
</evidence>
<evidence type="ECO:0000256" key="3">
    <source>
        <dbReference type="ARBA" id="ARBA00023125"/>
    </source>
</evidence>
<accession>A0A3M8AGU5</accession>
<evidence type="ECO:0000313" key="9">
    <source>
        <dbReference type="Proteomes" id="UP000275048"/>
    </source>
</evidence>
<dbReference type="SUPFAM" id="SSF46929">
    <property type="entry name" value="DNA helicase RuvA subunit, C-terminal domain"/>
    <property type="match status" value="1"/>
</dbReference>
<dbReference type="GO" id="GO:0006281">
    <property type="term" value="P:DNA repair"/>
    <property type="evidence" value="ECO:0007669"/>
    <property type="project" value="UniProtKB-UniRule"/>
</dbReference>
<evidence type="ECO:0000256" key="5">
    <source>
        <dbReference type="ARBA" id="ARBA00023204"/>
    </source>
</evidence>
<keyword evidence="5 6" id="KW-0234">DNA repair</keyword>
<comment type="caution">
    <text evidence="8">The sequence shown here is derived from an EMBL/GenBank/DDBJ whole genome shotgun (WGS) entry which is preliminary data.</text>
</comment>
<evidence type="ECO:0000256" key="4">
    <source>
        <dbReference type="ARBA" id="ARBA00023172"/>
    </source>
</evidence>
<feature type="domain" description="Helix-hairpin-helix DNA-binding motif class 1" evidence="7">
    <location>
        <begin position="72"/>
        <end position="91"/>
    </location>
</feature>
<dbReference type="SMART" id="SM00278">
    <property type="entry name" value="HhH1"/>
    <property type="match status" value="2"/>
</dbReference>
<dbReference type="GO" id="GO:0009378">
    <property type="term" value="F:four-way junction helicase activity"/>
    <property type="evidence" value="ECO:0007669"/>
    <property type="project" value="InterPro"/>
</dbReference>
<dbReference type="Pfam" id="PF07499">
    <property type="entry name" value="RuvA_C"/>
    <property type="match status" value="1"/>
</dbReference>
<dbReference type="GO" id="GO:0005737">
    <property type="term" value="C:cytoplasm"/>
    <property type="evidence" value="ECO:0007669"/>
    <property type="project" value="UniProtKB-SubCell"/>
</dbReference>
<dbReference type="InterPro" id="IPR010994">
    <property type="entry name" value="RuvA_2-like"/>
</dbReference>
<dbReference type="GO" id="GO:0005524">
    <property type="term" value="F:ATP binding"/>
    <property type="evidence" value="ECO:0007669"/>
    <property type="project" value="InterPro"/>
</dbReference>
<dbReference type="GO" id="GO:0006310">
    <property type="term" value="P:DNA recombination"/>
    <property type="evidence" value="ECO:0007669"/>
    <property type="project" value="UniProtKB-UniRule"/>
</dbReference>
<comment type="similarity">
    <text evidence="6">Belongs to the RuvA family.</text>
</comment>
<dbReference type="OrthoDB" id="5293449at2"/>
<comment type="domain">
    <text evidence="6">Has three domains with a flexible linker between the domains II and III and assumes an 'L' shape. Domain III is highly mobile and contacts RuvB.</text>
</comment>
<keyword evidence="1 6" id="KW-0963">Cytoplasm</keyword>
<dbReference type="NCBIfam" id="TIGR00084">
    <property type="entry name" value="ruvA"/>
    <property type="match status" value="1"/>
</dbReference>
<dbReference type="HAMAP" id="MF_00031">
    <property type="entry name" value="DNA_HJ_migration_RuvA"/>
    <property type="match status" value="1"/>
</dbReference>
<comment type="subcellular location">
    <subcellularLocation>
        <location evidence="6">Cytoplasm</location>
    </subcellularLocation>
</comment>
<dbReference type="Pfam" id="PF14520">
    <property type="entry name" value="HHH_5"/>
    <property type="match status" value="1"/>
</dbReference>
<dbReference type="InterPro" id="IPR011114">
    <property type="entry name" value="RuvA_C"/>
</dbReference>
<comment type="subunit">
    <text evidence="6">Homotetramer. Forms an RuvA(8)-RuvB(12)-Holliday junction (HJ) complex. HJ DNA is sandwiched between 2 RuvA tetramers; dsDNA enters through RuvA and exits via RuvB. An RuvB hexamer assembles on each DNA strand where it exits the tetramer. Each RuvB hexamer is contacted by two RuvA subunits (via domain III) on 2 adjacent RuvB subunits; this complex drives branch migration. In the full resolvosome a probable DNA-RuvA(4)-RuvB(12)-RuvC(2) complex forms which resolves the HJ.</text>
</comment>
<dbReference type="InterPro" id="IPR003583">
    <property type="entry name" value="Hlx-hairpin-Hlx_DNA-bd_motif"/>
</dbReference>
<dbReference type="InterPro" id="IPR000085">
    <property type="entry name" value="RuvA"/>
</dbReference>
<dbReference type="InterPro" id="IPR013849">
    <property type="entry name" value="DNA_helicase_Holl-junc_RuvA_I"/>
</dbReference>
<evidence type="ECO:0000256" key="6">
    <source>
        <dbReference type="HAMAP-Rule" id="MF_00031"/>
    </source>
</evidence>
<evidence type="ECO:0000256" key="1">
    <source>
        <dbReference type="ARBA" id="ARBA00022490"/>
    </source>
</evidence>
<gene>
    <name evidence="6 8" type="primary">ruvA</name>
    <name evidence="8" type="ORF">EDM22_06860</name>
</gene>
<comment type="caution">
    <text evidence="6">Lacks conserved residue(s) required for the propagation of feature annotation.</text>
</comment>
<organism evidence="8 9">
    <name type="scientific">Agromyces tardus</name>
    <dbReference type="NCBI Taxonomy" id="2583849"/>
    <lineage>
        <taxon>Bacteria</taxon>
        <taxon>Bacillati</taxon>
        <taxon>Actinomycetota</taxon>
        <taxon>Actinomycetes</taxon>
        <taxon>Micrococcales</taxon>
        <taxon>Microbacteriaceae</taxon>
        <taxon>Agromyces</taxon>
    </lineage>
</organism>
<dbReference type="GO" id="GO:0000400">
    <property type="term" value="F:four-way junction DNA binding"/>
    <property type="evidence" value="ECO:0007669"/>
    <property type="project" value="UniProtKB-UniRule"/>
</dbReference>
<dbReference type="SUPFAM" id="SSF50249">
    <property type="entry name" value="Nucleic acid-binding proteins"/>
    <property type="match status" value="1"/>
</dbReference>
<dbReference type="Proteomes" id="UP000275048">
    <property type="component" value="Unassembled WGS sequence"/>
</dbReference>
<dbReference type="GO" id="GO:0009379">
    <property type="term" value="C:Holliday junction helicase complex"/>
    <property type="evidence" value="ECO:0007669"/>
    <property type="project" value="InterPro"/>
</dbReference>
<dbReference type="Gene3D" id="2.40.50.140">
    <property type="entry name" value="Nucleic acid-binding proteins"/>
    <property type="match status" value="1"/>
</dbReference>
<keyword evidence="3 6" id="KW-0238">DNA-binding</keyword>
<feature type="domain" description="Helix-hairpin-helix DNA-binding motif class 1" evidence="7">
    <location>
        <begin position="107"/>
        <end position="126"/>
    </location>
</feature>
<comment type="function">
    <text evidence="6">The RuvA-RuvB-RuvC complex processes Holliday junction (HJ) DNA during genetic recombination and DNA repair, while the RuvA-RuvB complex plays an important role in the rescue of blocked DNA replication forks via replication fork reversal (RFR). RuvA specifically binds to HJ cruciform DNA, conferring on it an open structure. The RuvB hexamer acts as an ATP-dependent pump, pulling dsDNA into and through the RuvAB complex. HJ branch migration allows RuvC to scan DNA until it finds its consensus sequence, where it cleaves and resolves the cruciform DNA.</text>
</comment>
<dbReference type="EMBL" id="RHHB01000008">
    <property type="protein sequence ID" value="RNB50436.1"/>
    <property type="molecule type" value="Genomic_DNA"/>
</dbReference>
<reference evidence="8 9" key="1">
    <citation type="submission" date="2018-10" db="EMBL/GenBank/DDBJ databases">
        <title>Isolation, diversity and antibacterial activity of antinobacteria from the wheat rhizosphere soil.</title>
        <authorList>
            <person name="Sun T."/>
        </authorList>
    </citation>
    <scope>NUCLEOTIDE SEQUENCE [LARGE SCALE GENOMIC DNA]</scope>
    <source>
        <strain evidence="8 9">SJ-23</strain>
    </source>
</reference>
<dbReference type="Pfam" id="PF01330">
    <property type="entry name" value="RuvA_N"/>
    <property type="match status" value="1"/>
</dbReference>
<dbReference type="GO" id="GO:0048476">
    <property type="term" value="C:Holliday junction resolvase complex"/>
    <property type="evidence" value="ECO:0007669"/>
    <property type="project" value="UniProtKB-UniRule"/>
</dbReference>
<sequence length="206" mass="21050">MISSLRGRVLSASGSTLVIEVGGVGFRVNATPALVLASREGQELFVHTTLVVREDSLTVFGFATLDELEVFELLIGVTGVGPKSALGVLSVMSPEQVAVAVQRDDDAAFRKVSGIGPKTAKLIAVSLAGKLTVSPVTSTGSSIVGGGVADSVLAALTGLGWSERVAADALTETLEEASPVEASSVPTLLRLTLARLGPAQQTARAR</sequence>
<dbReference type="InterPro" id="IPR012340">
    <property type="entry name" value="NA-bd_OB-fold"/>
</dbReference>
<keyword evidence="4 6" id="KW-0233">DNA recombination</keyword>
<dbReference type="SUPFAM" id="SSF47781">
    <property type="entry name" value="RuvA domain 2-like"/>
    <property type="match status" value="1"/>
</dbReference>
<feature type="region of interest" description="Domain III" evidence="6">
    <location>
        <begin position="150"/>
        <end position="206"/>
    </location>
</feature>
<proteinExistence type="inferred from homology"/>